<name>C7ML85_CRYCD</name>
<dbReference type="InterPro" id="IPR029057">
    <property type="entry name" value="PRTase-like"/>
</dbReference>
<evidence type="ECO:0000259" key="13">
    <source>
        <dbReference type="Pfam" id="PF00156"/>
    </source>
</evidence>
<evidence type="ECO:0000256" key="12">
    <source>
        <dbReference type="HAMAP-Rule" id="MF_00004"/>
    </source>
</evidence>
<keyword evidence="15" id="KW-1185">Reference proteome</keyword>
<dbReference type="NCBIfam" id="NF002636">
    <property type="entry name" value="PRK02304.1-5"/>
    <property type="match status" value="1"/>
</dbReference>
<reference evidence="14 15" key="1">
    <citation type="journal article" date="2009" name="Stand. Genomic Sci.">
        <title>Complete genome sequence of Cryptobacterium curtum type strain (12-3).</title>
        <authorList>
            <person name="Mavrommatis K."/>
            <person name="Pukall R."/>
            <person name="Rohde C."/>
            <person name="Chen F."/>
            <person name="Sims D."/>
            <person name="Brettin T."/>
            <person name="Kuske C."/>
            <person name="Detter J.C."/>
            <person name="Han C."/>
            <person name="Lapidus A."/>
            <person name="Copeland A."/>
            <person name="Glavina Del Rio T."/>
            <person name="Nolan M."/>
            <person name="Lucas S."/>
            <person name="Tice H."/>
            <person name="Cheng J.F."/>
            <person name="Bruce D."/>
            <person name="Goodwin L."/>
            <person name="Pitluck S."/>
            <person name="Ovchinnikova G."/>
            <person name="Pati A."/>
            <person name="Ivanova N."/>
            <person name="Chen A."/>
            <person name="Palaniappan K."/>
            <person name="Chain P."/>
            <person name="D'haeseleer P."/>
            <person name="Goker M."/>
            <person name="Bristow J."/>
            <person name="Eisen J.A."/>
            <person name="Markowitz V."/>
            <person name="Hugenholtz P."/>
            <person name="Rohde M."/>
            <person name="Klenk H.P."/>
            <person name="Kyrpides N.C."/>
        </authorList>
    </citation>
    <scope>NUCLEOTIDE SEQUENCE [LARGE SCALE GENOMIC DNA]</scope>
    <source>
        <strain evidence="15">ATCC 700683 / DSM 15641 / 12-3</strain>
    </source>
</reference>
<comment type="catalytic activity">
    <reaction evidence="1 12">
        <text>AMP + diphosphate = 5-phospho-alpha-D-ribose 1-diphosphate + adenine</text>
        <dbReference type="Rhea" id="RHEA:16609"/>
        <dbReference type="ChEBI" id="CHEBI:16708"/>
        <dbReference type="ChEBI" id="CHEBI:33019"/>
        <dbReference type="ChEBI" id="CHEBI:58017"/>
        <dbReference type="ChEBI" id="CHEBI:456215"/>
        <dbReference type="EC" id="2.4.2.7"/>
    </reaction>
</comment>
<dbReference type="STRING" id="469378.Ccur_13570"/>
<protein>
    <recommendedName>
        <fullName evidence="7 12">Adenine phosphoribosyltransferase</fullName>
        <shortName evidence="12">APRT</shortName>
        <ecNumber evidence="7 12">2.4.2.7</ecNumber>
    </recommendedName>
</protein>
<dbReference type="RefSeq" id="WP_015778895.1">
    <property type="nucleotide sequence ID" value="NC_013170.1"/>
</dbReference>
<dbReference type="PANTHER" id="PTHR32315">
    <property type="entry name" value="ADENINE PHOSPHORIBOSYLTRANSFERASE"/>
    <property type="match status" value="1"/>
</dbReference>
<feature type="domain" description="Phosphoribosyltransferase" evidence="13">
    <location>
        <begin position="40"/>
        <end position="151"/>
    </location>
</feature>
<dbReference type="Gene3D" id="3.40.50.2020">
    <property type="match status" value="1"/>
</dbReference>
<accession>C7ML85</accession>
<dbReference type="AlphaFoldDB" id="C7ML85"/>
<comment type="pathway">
    <text evidence="4 12">Purine metabolism; AMP biosynthesis via salvage pathway; AMP from adenine: step 1/1.</text>
</comment>
<comment type="subcellular location">
    <subcellularLocation>
        <location evidence="3 12">Cytoplasm</location>
    </subcellularLocation>
</comment>
<evidence type="ECO:0000256" key="2">
    <source>
        <dbReference type="ARBA" id="ARBA00003968"/>
    </source>
</evidence>
<dbReference type="InterPro" id="IPR005764">
    <property type="entry name" value="Ade_phspho_trans"/>
</dbReference>
<dbReference type="eggNOG" id="COG0503">
    <property type="taxonomic scope" value="Bacteria"/>
</dbReference>
<evidence type="ECO:0000256" key="5">
    <source>
        <dbReference type="ARBA" id="ARBA00008391"/>
    </source>
</evidence>
<dbReference type="GO" id="GO:0006168">
    <property type="term" value="P:adenine salvage"/>
    <property type="evidence" value="ECO:0007669"/>
    <property type="project" value="InterPro"/>
</dbReference>
<dbReference type="EC" id="2.4.2.7" evidence="7 12"/>
<evidence type="ECO:0000256" key="7">
    <source>
        <dbReference type="ARBA" id="ARBA00011893"/>
    </source>
</evidence>
<dbReference type="HOGENOM" id="CLU_063339_3_0_11"/>
<keyword evidence="11 12" id="KW-0660">Purine salvage</keyword>
<evidence type="ECO:0000256" key="9">
    <source>
        <dbReference type="ARBA" id="ARBA00022676"/>
    </source>
</evidence>
<comment type="subunit">
    <text evidence="6 12">Homodimer.</text>
</comment>
<keyword evidence="9 12" id="KW-0328">Glycosyltransferase</keyword>
<dbReference type="FunFam" id="3.40.50.2020:FF:000004">
    <property type="entry name" value="Adenine phosphoribosyltransferase"/>
    <property type="match status" value="1"/>
</dbReference>
<evidence type="ECO:0000313" key="14">
    <source>
        <dbReference type="EMBL" id="ACU95032.1"/>
    </source>
</evidence>
<dbReference type="NCBIfam" id="TIGR01090">
    <property type="entry name" value="apt"/>
    <property type="match status" value="1"/>
</dbReference>
<comment type="function">
    <text evidence="2 12">Catalyzes a salvage reaction resulting in the formation of AMP, that is energically less costly than de novo synthesis.</text>
</comment>
<dbReference type="SUPFAM" id="SSF53271">
    <property type="entry name" value="PRTase-like"/>
    <property type="match status" value="1"/>
</dbReference>
<dbReference type="OrthoDB" id="9803963at2"/>
<proteinExistence type="inferred from homology"/>
<dbReference type="PANTHER" id="PTHR32315:SF3">
    <property type="entry name" value="ADENINE PHOSPHORIBOSYLTRANSFERASE"/>
    <property type="match status" value="1"/>
</dbReference>
<dbReference type="GO" id="GO:0002055">
    <property type="term" value="F:adenine binding"/>
    <property type="evidence" value="ECO:0007669"/>
    <property type="project" value="TreeGrafter"/>
</dbReference>
<dbReference type="GO" id="GO:0044209">
    <property type="term" value="P:AMP salvage"/>
    <property type="evidence" value="ECO:0007669"/>
    <property type="project" value="UniProtKB-UniRule"/>
</dbReference>
<gene>
    <name evidence="12" type="primary">apt</name>
    <name evidence="14" type="ordered locus">Ccur_13570</name>
</gene>
<dbReference type="NCBIfam" id="NF002634">
    <property type="entry name" value="PRK02304.1-3"/>
    <property type="match status" value="1"/>
</dbReference>
<keyword evidence="10 12" id="KW-0808">Transferase</keyword>
<evidence type="ECO:0000256" key="4">
    <source>
        <dbReference type="ARBA" id="ARBA00004659"/>
    </source>
</evidence>
<dbReference type="Pfam" id="PF00156">
    <property type="entry name" value="Pribosyltran"/>
    <property type="match status" value="1"/>
</dbReference>
<evidence type="ECO:0000256" key="6">
    <source>
        <dbReference type="ARBA" id="ARBA00011738"/>
    </source>
</evidence>
<dbReference type="CDD" id="cd06223">
    <property type="entry name" value="PRTases_typeI"/>
    <property type="match status" value="1"/>
</dbReference>
<comment type="similarity">
    <text evidence="5 12">Belongs to the purine/pyrimidine phosphoribosyltransferase family.</text>
</comment>
<dbReference type="UniPathway" id="UPA00588">
    <property type="reaction ID" value="UER00646"/>
</dbReference>
<dbReference type="InterPro" id="IPR000836">
    <property type="entry name" value="PRTase_dom"/>
</dbReference>
<organism evidence="14 15">
    <name type="scientific">Cryptobacterium curtum (strain ATCC 700683 / DSM 15641 / CCUG 43107 / 12-3)</name>
    <dbReference type="NCBI Taxonomy" id="469378"/>
    <lineage>
        <taxon>Bacteria</taxon>
        <taxon>Bacillati</taxon>
        <taxon>Actinomycetota</taxon>
        <taxon>Coriobacteriia</taxon>
        <taxon>Eggerthellales</taxon>
        <taxon>Eggerthellaceae</taxon>
        <taxon>Cryptobacterium</taxon>
    </lineage>
</organism>
<evidence type="ECO:0000256" key="8">
    <source>
        <dbReference type="ARBA" id="ARBA00022490"/>
    </source>
</evidence>
<dbReference type="GO" id="GO:0006166">
    <property type="term" value="P:purine ribonucleoside salvage"/>
    <property type="evidence" value="ECO:0007669"/>
    <property type="project" value="UniProtKB-UniRule"/>
</dbReference>
<sequence length="177" mass="19212">MSDFDYAHLITSVPDYPKPGVVFKDITTLTKDPEGFSRAINDLADHFADAGVTKVIGAEARGFMFAAPVAYRLGAGFVPARKPGKLPRETLSASYDLEYGTDCLEIHADALTPDDTVILVDDLIATGGTAIAQIKLLKEFGAKLAGMAFLMELDFLNPREHVSRYTDAEIYSLVHVS</sequence>
<evidence type="ECO:0000313" key="15">
    <source>
        <dbReference type="Proteomes" id="UP000000954"/>
    </source>
</evidence>
<dbReference type="GO" id="GO:0005737">
    <property type="term" value="C:cytoplasm"/>
    <property type="evidence" value="ECO:0007669"/>
    <property type="project" value="UniProtKB-SubCell"/>
</dbReference>
<dbReference type="EMBL" id="CP001682">
    <property type="protein sequence ID" value="ACU95032.1"/>
    <property type="molecule type" value="Genomic_DNA"/>
</dbReference>
<dbReference type="InterPro" id="IPR050054">
    <property type="entry name" value="UPRTase/APRTase"/>
</dbReference>
<evidence type="ECO:0000256" key="10">
    <source>
        <dbReference type="ARBA" id="ARBA00022679"/>
    </source>
</evidence>
<dbReference type="Proteomes" id="UP000000954">
    <property type="component" value="Chromosome"/>
</dbReference>
<keyword evidence="8 12" id="KW-0963">Cytoplasm</keyword>
<evidence type="ECO:0000256" key="3">
    <source>
        <dbReference type="ARBA" id="ARBA00004496"/>
    </source>
</evidence>
<evidence type="ECO:0000256" key="11">
    <source>
        <dbReference type="ARBA" id="ARBA00022726"/>
    </source>
</evidence>
<dbReference type="GO" id="GO:0003999">
    <property type="term" value="F:adenine phosphoribosyltransferase activity"/>
    <property type="evidence" value="ECO:0007669"/>
    <property type="project" value="UniProtKB-UniRule"/>
</dbReference>
<dbReference type="KEGG" id="ccu:Ccur_13570"/>
<evidence type="ECO:0000256" key="1">
    <source>
        <dbReference type="ARBA" id="ARBA00000868"/>
    </source>
</evidence>
<dbReference type="HAMAP" id="MF_00004">
    <property type="entry name" value="Aden_phosphoribosyltr"/>
    <property type="match status" value="1"/>
</dbReference>
<dbReference type="GO" id="GO:0016208">
    <property type="term" value="F:AMP binding"/>
    <property type="evidence" value="ECO:0007669"/>
    <property type="project" value="TreeGrafter"/>
</dbReference>